<evidence type="ECO:0000256" key="5">
    <source>
        <dbReference type="ARBA" id="ARBA00023063"/>
    </source>
</evidence>
<dbReference type="GO" id="GO:0042128">
    <property type="term" value="P:nitrate assimilation"/>
    <property type="evidence" value="ECO:0007669"/>
    <property type="project" value="UniProtKB-KW"/>
</dbReference>
<name>A0A0G2UMZ8_9ROSA</name>
<feature type="transmembrane region" description="Helical" evidence="7">
    <location>
        <begin position="356"/>
        <end position="383"/>
    </location>
</feature>
<keyword evidence="3 7" id="KW-0812">Transmembrane</keyword>
<keyword evidence="4 7" id="KW-1133">Transmembrane helix</keyword>
<accession>A0A0G2UMZ8</accession>
<gene>
    <name evidence="9" type="primary">NRT2</name>
</gene>
<comment type="subcellular location">
    <subcellularLocation>
        <location evidence="1">Membrane</location>
        <topology evidence="1">Multi-pass membrane protein</topology>
    </subcellularLocation>
</comment>
<evidence type="ECO:0000256" key="7">
    <source>
        <dbReference type="SAM" id="Phobius"/>
    </source>
</evidence>
<keyword evidence="5" id="KW-0534">Nitrate assimilation</keyword>
<reference evidence="9" key="1">
    <citation type="submission" date="2014-08" db="EMBL/GenBank/DDBJ databases">
        <title>The research of the impact on the express of the Fe relevant metabolism genes and regulation model of the nitrogen metabolism under iron stress in Pyrus betulifolia Bunge.</title>
        <authorList>
            <person name="Ding W."/>
            <person name="Zhou C."/>
            <person name="He J.X."/>
            <person name="Liu C."/>
            <person name="Jia B."/>
            <person name="Zhu L.W."/>
        </authorList>
    </citation>
    <scope>NUCLEOTIDE SEQUENCE</scope>
</reference>
<proteinExistence type="evidence at transcript level"/>
<dbReference type="PANTHER" id="PTHR23515">
    <property type="entry name" value="HIGH-AFFINITY NITRATE TRANSPORTER 2.3"/>
    <property type="match status" value="1"/>
</dbReference>
<sequence length="473" mass="51063">MEAEDADEEQILKDHRGMFALPVDADQKATELRLFSIAPPHMLAFHLAWLSLFSNFFSTFSIPPLLAVIRDDLNLTDTDTGHAGTAAFLGSIFSRIAMGPICDLLGPRIAIATLSLLTAPVILSTSLVSSPNSFIAIRFIAGFSLANFVANQFWMSCMFSGCVVGLANGFSAGWANMGSGVTQLLMPLIYSLIMSFNVPSFAAWRLAFIVPAVFQVVTAILVLTFGQDLPSGSYKRSQKVNNKSKESLLSVISNGVKNYRAWILALTYAFSFGVELTTDNIIAQYFYDRFNVNLEVAGIIAASFGMANFFSRPSGGLVSDKLARRFGMRGRLWGLWVAQTVAGLLCLLLGRVTSLWGSILVMCAFSIFVQAAAGLTFGVVPFVSKRSLGVVSGITGGGGTMGAVVTQLLLFSGTEFSKQTSISLMGVMMIVCTLPVSLIYFPQWGGMFCGPSYSYGDHLSGPETETNHYHLLE</sequence>
<dbReference type="SUPFAM" id="SSF103473">
    <property type="entry name" value="MFS general substrate transporter"/>
    <property type="match status" value="1"/>
</dbReference>
<dbReference type="Gene3D" id="1.20.1250.20">
    <property type="entry name" value="MFS general substrate transporter like domains"/>
    <property type="match status" value="2"/>
</dbReference>
<keyword evidence="6 7" id="KW-0472">Membrane</keyword>
<dbReference type="InterPro" id="IPR011701">
    <property type="entry name" value="MFS"/>
</dbReference>
<feature type="transmembrane region" description="Helical" evidence="7">
    <location>
        <begin position="390"/>
        <end position="410"/>
    </location>
</feature>
<protein>
    <submittedName>
        <fullName evidence="9">High affinity nitrate transporter</fullName>
    </submittedName>
</protein>
<dbReference type="FunFam" id="1.20.1250.20:FF:000053">
    <property type="entry name" value="Nitrate transporter 2.1"/>
    <property type="match status" value="1"/>
</dbReference>
<dbReference type="Pfam" id="PF07690">
    <property type="entry name" value="MFS_1"/>
    <property type="match status" value="1"/>
</dbReference>
<dbReference type="AlphaFoldDB" id="A0A0G2UMZ8"/>
<evidence type="ECO:0000256" key="6">
    <source>
        <dbReference type="ARBA" id="ARBA00023136"/>
    </source>
</evidence>
<dbReference type="GO" id="GO:0015112">
    <property type="term" value="F:nitrate transmembrane transporter activity"/>
    <property type="evidence" value="ECO:0007669"/>
    <property type="project" value="InterPro"/>
</dbReference>
<comment type="similarity">
    <text evidence="2">Belongs to the major facilitator superfamily. Nitrate/nitrite porter (TC 2.A.1.8) family.</text>
</comment>
<feature type="transmembrane region" description="Helical" evidence="7">
    <location>
        <begin position="43"/>
        <end position="69"/>
    </location>
</feature>
<feature type="transmembrane region" description="Helical" evidence="7">
    <location>
        <begin position="202"/>
        <end position="226"/>
    </location>
</feature>
<evidence type="ECO:0000259" key="8">
    <source>
        <dbReference type="PROSITE" id="PS50850"/>
    </source>
</evidence>
<feature type="transmembrane region" description="Helical" evidence="7">
    <location>
        <begin position="166"/>
        <end position="190"/>
    </location>
</feature>
<feature type="transmembrane region" description="Helical" evidence="7">
    <location>
        <begin position="332"/>
        <end position="350"/>
    </location>
</feature>
<evidence type="ECO:0000256" key="4">
    <source>
        <dbReference type="ARBA" id="ARBA00022989"/>
    </source>
</evidence>
<dbReference type="CDD" id="cd17341">
    <property type="entry name" value="MFS_NRT2_like"/>
    <property type="match status" value="1"/>
</dbReference>
<evidence type="ECO:0000256" key="2">
    <source>
        <dbReference type="ARBA" id="ARBA00008432"/>
    </source>
</evidence>
<feature type="transmembrane region" description="Helical" evidence="7">
    <location>
        <begin position="290"/>
        <end position="311"/>
    </location>
</feature>
<feature type="transmembrane region" description="Helical" evidence="7">
    <location>
        <begin position="422"/>
        <end position="441"/>
    </location>
</feature>
<evidence type="ECO:0000313" key="9">
    <source>
        <dbReference type="EMBL" id="AKI29087.1"/>
    </source>
</evidence>
<feature type="transmembrane region" description="Helical" evidence="7">
    <location>
        <begin position="135"/>
        <end position="154"/>
    </location>
</feature>
<feature type="transmembrane region" description="Helical" evidence="7">
    <location>
        <begin position="81"/>
        <end position="97"/>
    </location>
</feature>
<evidence type="ECO:0000256" key="3">
    <source>
        <dbReference type="ARBA" id="ARBA00022692"/>
    </source>
</evidence>
<feature type="transmembrane region" description="Helical" evidence="7">
    <location>
        <begin position="109"/>
        <end position="129"/>
    </location>
</feature>
<dbReference type="InterPro" id="IPR020846">
    <property type="entry name" value="MFS_dom"/>
</dbReference>
<evidence type="ECO:0000256" key="1">
    <source>
        <dbReference type="ARBA" id="ARBA00004141"/>
    </source>
</evidence>
<dbReference type="InterPro" id="IPR044772">
    <property type="entry name" value="NO3_transporter"/>
</dbReference>
<dbReference type="InterPro" id="IPR036259">
    <property type="entry name" value="MFS_trans_sf"/>
</dbReference>
<organism evidence="9">
    <name type="scientific">Pyrus betulifolia</name>
    <dbReference type="NCBI Taxonomy" id="436086"/>
    <lineage>
        <taxon>Eukaryota</taxon>
        <taxon>Viridiplantae</taxon>
        <taxon>Streptophyta</taxon>
        <taxon>Embryophyta</taxon>
        <taxon>Tracheophyta</taxon>
        <taxon>Spermatophyta</taxon>
        <taxon>Magnoliopsida</taxon>
        <taxon>eudicotyledons</taxon>
        <taxon>Gunneridae</taxon>
        <taxon>Pentapetalae</taxon>
        <taxon>rosids</taxon>
        <taxon>fabids</taxon>
        <taxon>Rosales</taxon>
        <taxon>Rosaceae</taxon>
        <taxon>Amygdaloideae</taxon>
        <taxon>Maleae</taxon>
        <taxon>Pyrus</taxon>
    </lineage>
</organism>
<feature type="domain" description="Major facilitator superfamily (MFS) profile" evidence="8">
    <location>
        <begin position="44"/>
        <end position="438"/>
    </location>
</feature>
<dbReference type="FunFam" id="1.20.1250.20:FF:000411">
    <property type="entry name" value="Probable high-affinity nitrate transporter 2.4"/>
    <property type="match status" value="1"/>
</dbReference>
<dbReference type="PROSITE" id="PS50850">
    <property type="entry name" value="MFS"/>
    <property type="match status" value="1"/>
</dbReference>
<dbReference type="EMBL" id="KM369977">
    <property type="protein sequence ID" value="AKI29087.1"/>
    <property type="molecule type" value="mRNA"/>
</dbReference>
<dbReference type="GO" id="GO:0016020">
    <property type="term" value="C:membrane"/>
    <property type="evidence" value="ECO:0007669"/>
    <property type="project" value="UniProtKB-SubCell"/>
</dbReference>